<reference evidence="2 3" key="1">
    <citation type="submission" date="2019-08" db="EMBL/GenBank/DDBJ databases">
        <title>The genome sequence of a newly discovered highly antifungal drug resistant Aspergillus species, Aspergillus tanneri NIH 1004.</title>
        <authorList>
            <person name="Mounaud S."/>
            <person name="Singh I."/>
            <person name="Joardar V."/>
            <person name="Pakala S."/>
            <person name="Pakala S."/>
            <person name="Venepally P."/>
            <person name="Chung J.K."/>
            <person name="Losada L."/>
            <person name="Nierman W.C."/>
        </authorList>
    </citation>
    <scope>NUCLEOTIDE SEQUENCE [LARGE SCALE GENOMIC DNA]</scope>
    <source>
        <strain evidence="2 3">NIH1004</strain>
    </source>
</reference>
<protein>
    <recommendedName>
        <fullName evidence="4">Aflatoxin regulatory protein domain-containing protein</fullName>
    </recommendedName>
</protein>
<comment type="caution">
    <text evidence="2">The sequence shown here is derived from an EMBL/GenBank/DDBJ whole genome shotgun (WGS) entry which is preliminary data.</text>
</comment>
<dbReference type="Proteomes" id="UP000324241">
    <property type="component" value="Unassembled WGS sequence"/>
</dbReference>
<feature type="compositionally biased region" description="Low complexity" evidence="1">
    <location>
        <begin position="47"/>
        <end position="60"/>
    </location>
</feature>
<feature type="compositionally biased region" description="Basic residues" evidence="1">
    <location>
        <begin position="36"/>
        <end position="46"/>
    </location>
</feature>
<dbReference type="VEuPathDB" id="FungiDB:EYZ11_001024"/>
<evidence type="ECO:0000313" key="2">
    <source>
        <dbReference type="EMBL" id="KAA8642464.1"/>
    </source>
</evidence>
<proteinExistence type="predicted"/>
<dbReference type="OrthoDB" id="4330117at2759"/>
<feature type="region of interest" description="Disordered" evidence="1">
    <location>
        <begin position="36"/>
        <end position="76"/>
    </location>
</feature>
<dbReference type="RefSeq" id="XP_033421826.1">
    <property type="nucleotide sequence ID" value="XM_033575971.1"/>
</dbReference>
<dbReference type="AlphaFoldDB" id="A0A5M9MAZ4"/>
<dbReference type="EMBL" id="QUQM01000008">
    <property type="protein sequence ID" value="KAA8642464.1"/>
    <property type="molecule type" value="Genomic_DNA"/>
</dbReference>
<dbReference type="GeneID" id="54334110"/>
<organism evidence="2 3">
    <name type="scientific">Aspergillus tanneri</name>
    <dbReference type="NCBI Taxonomy" id="1220188"/>
    <lineage>
        <taxon>Eukaryota</taxon>
        <taxon>Fungi</taxon>
        <taxon>Dikarya</taxon>
        <taxon>Ascomycota</taxon>
        <taxon>Pezizomycotina</taxon>
        <taxon>Eurotiomycetes</taxon>
        <taxon>Eurotiomycetidae</taxon>
        <taxon>Eurotiales</taxon>
        <taxon>Aspergillaceae</taxon>
        <taxon>Aspergillus</taxon>
        <taxon>Aspergillus subgen. Circumdati</taxon>
    </lineage>
</organism>
<gene>
    <name evidence="2" type="ORF">ATNIH1004_011409</name>
</gene>
<evidence type="ECO:0000313" key="3">
    <source>
        <dbReference type="Proteomes" id="UP000324241"/>
    </source>
</evidence>
<accession>A0A5M9MAZ4</accession>
<evidence type="ECO:0008006" key="4">
    <source>
        <dbReference type="Google" id="ProtNLM"/>
    </source>
</evidence>
<sequence length="341" mass="37095">MSQSSEISLGLKNSIEDGGSCQSCVISQRPCYFLPRHKAGRPRRSSRPLSSTLSSRQTTPASIPTPRPENDVNEVSPDNVWQANTALSSLNNALTASDLTLLPPDLQNFCRAPLSHSSTLHDCLPVSDSLVRSQPHNNCSSESDPSSDWLAGSLSDGSIRARFPSISPLWPGSVPNSGDSRRGGDSWENSSVSFAALLEKCSELDQAADILKDREQWTAINHHLIPVLRAIDALCDLCAAFIAEHPTPCSKELLDSALVALVIAANFKILEVCGLLVSISVSDVQRPHDQLLLKRIDFNLTQTKIALTSMKEQEMTSRSVFQTALDQAARIHQQIMVMTEG</sequence>
<name>A0A5M9MAZ4_9EURO</name>
<evidence type="ECO:0000256" key="1">
    <source>
        <dbReference type="SAM" id="MobiDB-lite"/>
    </source>
</evidence>